<feature type="transmembrane region" description="Helical" evidence="9">
    <location>
        <begin position="266"/>
        <end position="289"/>
    </location>
</feature>
<evidence type="ECO:0000256" key="1">
    <source>
        <dbReference type="ARBA" id="ARBA00004651"/>
    </source>
</evidence>
<accession>D1A647</accession>
<feature type="compositionally biased region" description="Pro residues" evidence="8">
    <location>
        <begin position="371"/>
        <end position="381"/>
    </location>
</feature>
<evidence type="ECO:0000256" key="4">
    <source>
        <dbReference type="ARBA" id="ARBA00022475"/>
    </source>
</evidence>
<sequence length="393" mass="40460">MASGEPTAPQGKGSTAARVTPSRERPPVTVPPGLRNTAVVGASLLVIAAAIYLVVIVLVRLAPLTLAVVAALLMAALIGPVSSGLRRLGTPPWLAALAGILVLLGAIALPFTLITNRVVNEWSSLRRQTEEGLDRVRQWLLEGPLSVSERQINSTVDGLIRTLREALPDPVGGATAAAQGATSALLALVLLFFLLKDGEKMARWALSQLPRRHRGWVAVAAVEGWRTLVAYIRGTFLVAVIDGVGIGLALVIIGVPLALPLGLLTFIAAFIPIVGATVAGAVAVLVALVSNGLGDALLTLGAVLLVQQAEGNLLQPVIQGRSLRLHPAVILIAVTAGTLLGGIAGAVVAVPVTAITYRVTMSLRALKPEDNGPPSPPPDTEPMPAAGGPKPPE</sequence>
<dbReference type="AlphaFoldDB" id="D1A647"/>
<organism evidence="10 11">
    <name type="scientific">Thermomonospora curvata (strain ATCC 19995 / DSM 43183 / JCM 3096 / KCTC 9072 / NBRC 15933 / NCIMB 10081 / Henssen B9)</name>
    <dbReference type="NCBI Taxonomy" id="471852"/>
    <lineage>
        <taxon>Bacteria</taxon>
        <taxon>Bacillati</taxon>
        <taxon>Actinomycetota</taxon>
        <taxon>Actinomycetes</taxon>
        <taxon>Streptosporangiales</taxon>
        <taxon>Thermomonosporaceae</taxon>
        <taxon>Thermomonospora</taxon>
    </lineage>
</organism>
<feature type="region of interest" description="Disordered" evidence="8">
    <location>
        <begin position="1"/>
        <end position="30"/>
    </location>
</feature>
<dbReference type="Pfam" id="PF01594">
    <property type="entry name" value="AI-2E_transport"/>
    <property type="match status" value="1"/>
</dbReference>
<proteinExistence type="inferred from homology"/>
<comment type="subcellular location">
    <subcellularLocation>
        <location evidence="1">Cell membrane</location>
        <topology evidence="1">Multi-pass membrane protein</topology>
    </subcellularLocation>
</comment>
<keyword evidence="11" id="KW-1185">Reference proteome</keyword>
<feature type="transmembrane region" description="Helical" evidence="9">
    <location>
        <begin position="329"/>
        <end position="357"/>
    </location>
</feature>
<evidence type="ECO:0008006" key="12">
    <source>
        <dbReference type="Google" id="ProtNLM"/>
    </source>
</evidence>
<dbReference type="RefSeq" id="WP_012854927.1">
    <property type="nucleotide sequence ID" value="NC_013510.1"/>
</dbReference>
<dbReference type="PANTHER" id="PTHR21716:SF53">
    <property type="entry name" value="PERMEASE PERM-RELATED"/>
    <property type="match status" value="1"/>
</dbReference>
<keyword evidence="3" id="KW-0813">Transport</keyword>
<dbReference type="EMBL" id="CP001738">
    <property type="protein sequence ID" value="ACZ00146.1"/>
    <property type="molecule type" value="Genomic_DNA"/>
</dbReference>
<evidence type="ECO:0000313" key="10">
    <source>
        <dbReference type="EMBL" id="ACZ00146.1"/>
    </source>
</evidence>
<feature type="transmembrane region" description="Helical" evidence="9">
    <location>
        <begin position="238"/>
        <end position="259"/>
    </location>
</feature>
<evidence type="ECO:0000256" key="3">
    <source>
        <dbReference type="ARBA" id="ARBA00022448"/>
    </source>
</evidence>
<evidence type="ECO:0000256" key="5">
    <source>
        <dbReference type="ARBA" id="ARBA00022692"/>
    </source>
</evidence>
<evidence type="ECO:0000256" key="6">
    <source>
        <dbReference type="ARBA" id="ARBA00022989"/>
    </source>
</evidence>
<feature type="transmembrane region" description="Helical" evidence="9">
    <location>
        <begin position="61"/>
        <end position="81"/>
    </location>
</feature>
<evidence type="ECO:0000256" key="9">
    <source>
        <dbReference type="SAM" id="Phobius"/>
    </source>
</evidence>
<dbReference type="Proteomes" id="UP000001918">
    <property type="component" value="Chromosome"/>
</dbReference>
<dbReference type="KEGG" id="tcu:Tcur_4624"/>
<keyword evidence="6 9" id="KW-1133">Transmembrane helix</keyword>
<dbReference type="HOGENOM" id="CLU_031275_3_1_11"/>
<dbReference type="PANTHER" id="PTHR21716">
    <property type="entry name" value="TRANSMEMBRANE PROTEIN"/>
    <property type="match status" value="1"/>
</dbReference>
<reference evidence="10 11" key="1">
    <citation type="journal article" date="2011" name="Stand. Genomic Sci.">
        <title>Complete genome sequence of Thermomonospora curvata type strain (B9).</title>
        <authorList>
            <person name="Chertkov O."/>
            <person name="Sikorski J."/>
            <person name="Nolan M."/>
            <person name="Lapidus A."/>
            <person name="Lucas S."/>
            <person name="Del Rio T.G."/>
            <person name="Tice H."/>
            <person name="Cheng J.F."/>
            <person name="Goodwin L."/>
            <person name="Pitluck S."/>
            <person name="Liolios K."/>
            <person name="Ivanova N."/>
            <person name="Mavromatis K."/>
            <person name="Mikhailova N."/>
            <person name="Ovchinnikova G."/>
            <person name="Pati A."/>
            <person name="Chen A."/>
            <person name="Palaniappan K."/>
            <person name="Djao O.D."/>
            <person name="Land M."/>
            <person name="Hauser L."/>
            <person name="Chang Y.J."/>
            <person name="Jeffries C.D."/>
            <person name="Brettin T."/>
            <person name="Han C."/>
            <person name="Detter J.C."/>
            <person name="Rohde M."/>
            <person name="Goker M."/>
            <person name="Woyke T."/>
            <person name="Bristow J."/>
            <person name="Eisen J.A."/>
            <person name="Markowitz V."/>
            <person name="Hugenholtz P."/>
            <person name="Klenk H.P."/>
            <person name="Kyrpides N.C."/>
        </authorList>
    </citation>
    <scope>NUCLEOTIDE SEQUENCE [LARGE SCALE GENOMIC DNA]</scope>
    <source>
        <strain evidence="11">ATCC 19995 / DSM 43183 / JCM 3096 / KCTC 9072 / NBRC 15933 / NCIMB 10081 / Henssen B9</strain>
    </source>
</reference>
<evidence type="ECO:0000256" key="8">
    <source>
        <dbReference type="SAM" id="MobiDB-lite"/>
    </source>
</evidence>
<keyword evidence="7 9" id="KW-0472">Membrane</keyword>
<keyword evidence="4" id="KW-1003">Cell membrane</keyword>
<evidence type="ECO:0000313" key="11">
    <source>
        <dbReference type="Proteomes" id="UP000001918"/>
    </source>
</evidence>
<gene>
    <name evidence="10" type="ordered locus">Tcur_4624</name>
</gene>
<dbReference type="eggNOG" id="COG0628">
    <property type="taxonomic scope" value="Bacteria"/>
</dbReference>
<keyword evidence="5 9" id="KW-0812">Transmembrane</keyword>
<feature type="transmembrane region" description="Helical" evidence="9">
    <location>
        <begin position="176"/>
        <end position="195"/>
    </location>
</feature>
<dbReference type="GO" id="GO:0005886">
    <property type="term" value="C:plasma membrane"/>
    <property type="evidence" value="ECO:0007669"/>
    <property type="project" value="UniProtKB-SubCell"/>
</dbReference>
<protein>
    <recommendedName>
        <fullName evidence="12">Permease</fullName>
    </recommendedName>
</protein>
<dbReference type="GO" id="GO:0055085">
    <property type="term" value="P:transmembrane transport"/>
    <property type="evidence" value="ECO:0007669"/>
    <property type="project" value="TreeGrafter"/>
</dbReference>
<feature type="transmembrane region" description="Helical" evidence="9">
    <location>
        <begin position="33"/>
        <end position="55"/>
    </location>
</feature>
<dbReference type="InterPro" id="IPR002549">
    <property type="entry name" value="AI-2E-like"/>
</dbReference>
<dbReference type="OrthoDB" id="9784366at2"/>
<feature type="transmembrane region" description="Helical" evidence="9">
    <location>
        <begin position="93"/>
        <end position="114"/>
    </location>
</feature>
<feature type="region of interest" description="Disordered" evidence="8">
    <location>
        <begin position="366"/>
        <end position="393"/>
    </location>
</feature>
<comment type="similarity">
    <text evidence="2">Belongs to the autoinducer-2 exporter (AI-2E) (TC 2.A.86) family.</text>
</comment>
<name>D1A647_THECD</name>
<evidence type="ECO:0000256" key="7">
    <source>
        <dbReference type="ARBA" id="ARBA00023136"/>
    </source>
</evidence>
<evidence type="ECO:0000256" key="2">
    <source>
        <dbReference type="ARBA" id="ARBA00009773"/>
    </source>
</evidence>
<dbReference type="STRING" id="471852.Tcur_4624"/>